<organism evidence="3 4">
    <name type="scientific">Enterococcus faecium</name>
    <name type="common">Streptococcus faecium</name>
    <dbReference type="NCBI Taxonomy" id="1352"/>
    <lineage>
        <taxon>Bacteria</taxon>
        <taxon>Bacillati</taxon>
        <taxon>Bacillota</taxon>
        <taxon>Bacilli</taxon>
        <taxon>Lactobacillales</taxon>
        <taxon>Enterococcaceae</taxon>
        <taxon>Enterococcus</taxon>
    </lineage>
</organism>
<dbReference type="Pfam" id="PF06378">
    <property type="entry name" value="SSAP_Sak"/>
    <property type="match status" value="1"/>
</dbReference>
<dbReference type="InterPro" id="IPR009425">
    <property type="entry name" value="DSRM_SSAP"/>
</dbReference>
<dbReference type="Proteomes" id="UP000070452">
    <property type="component" value="Unassembled WGS sequence"/>
</dbReference>
<evidence type="ECO:0000313" key="3">
    <source>
        <dbReference type="EMBL" id="KWX18728.1"/>
    </source>
</evidence>
<name>A0A132P8S1_ENTFC</name>
<feature type="domain" description="SSAP RNA binding" evidence="1">
    <location>
        <begin position="16"/>
        <end position="182"/>
    </location>
</feature>
<evidence type="ECO:0000259" key="1">
    <source>
        <dbReference type="Pfam" id="PF06378"/>
    </source>
</evidence>
<gene>
    <name evidence="2" type="ORF">AWT83_01315</name>
    <name evidence="3" type="ORF">AWT83_09695</name>
</gene>
<dbReference type="RefSeq" id="WP_002317841.1">
    <property type="nucleotide sequence ID" value="NZ_CP040849.1"/>
</dbReference>
<sequence>MSGKEQPLKNRSDNTLFNTLYKINVKDVTEKRNNLTYLSWAWAWAEVSKVCEAVDYEIYHDPETYLPYVFDKKTGYMVFTSITVNGVKRDMWLPVMDGANKAMKDEPYTYEVNDYQWNNETKKKEIVGKIEKRVEAATMFDINKTIMRCLVKNLAMFGLGLYIFAGEDMPEDVSMLEPATQRSKKLFLDALQLVANKYEKSIDEAIVALTDAASITADDSKWTKRDLGILKRGVNWIEDQYREETKEK</sequence>
<protein>
    <submittedName>
        <fullName evidence="3">Topoisomerase</fullName>
    </submittedName>
</protein>
<evidence type="ECO:0000313" key="4">
    <source>
        <dbReference type="Proteomes" id="UP000070452"/>
    </source>
</evidence>
<dbReference type="EMBL" id="LRHK01000001">
    <property type="protein sequence ID" value="KWX18728.1"/>
    <property type="molecule type" value="Genomic_DNA"/>
</dbReference>
<comment type="caution">
    <text evidence="3">The sequence shown here is derived from an EMBL/GenBank/DDBJ whole genome shotgun (WGS) entry which is preliminary data.</text>
</comment>
<accession>A0A132P8S1</accession>
<evidence type="ECO:0000313" key="2">
    <source>
        <dbReference type="EMBL" id="KWX17212.1"/>
    </source>
</evidence>
<reference evidence="3 4" key="1">
    <citation type="submission" date="2016-01" db="EMBL/GenBank/DDBJ databases">
        <title>Molecular Mechanisms for transfer of large genomic segments between Enterococcus faecium strains.</title>
        <authorList>
            <person name="Garcia-Solache M.A."/>
            <person name="Lebreton F."/>
            <person name="Mclaughlin R.E."/>
            <person name="Whiteaker J.D."/>
            <person name="Gilmore M.S."/>
            <person name="Rice L.B."/>
        </authorList>
    </citation>
    <scope>NUCLEOTIDE SEQUENCE [LARGE SCALE GENOMIC DNA]</scope>
    <source>
        <strain evidence="3 4">D344RRF x C68</strain>
    </source>
</reference>
<dbReference type="GO" id="GO:0016853">
    <property type="term" value="F:isomerase activity"/>
    <property type="evidence" value="ECO:0007669"/>
    <property type="project" value="UniProtKB-KW"/>
</dbReference>
<proteinExistence type="predicted"/>
<dbReference type="EMBL" id="LRHK01000001">
    <property type="protein sequence ID" value="KWX17212.1"/>
    <property type="molecule type" value="Genomic_DNA"/>
</dbReference>
<dbReference type="AlphaFoldDB" id="A0A132P8S1"/>
<keyword evidence="3" id="KW-0413">Isomerase</keyword>